<dbReference type="Proteomes" id="UP001164539">
    <property type="component" value="Chromosome 4"/>
</dbReference>
<sequence length="564" mass="64746">MKRFKFTAKMSSKFFAGFLVALPVFFLFRTVSLGPISGFNGRGSGATRLSSSEERGVQYATQLTADPEISVPQFPSSKNRSSRFTNTRIPKDKLLGGLISPGFDENSCLSRYKSNLYRKTSPHKPSAFLISKLRNYENLHKHCGPNTESYNKALKQLISGNVSSSGECKYIVWIAYSGLGNRILSMTSAFLYALLTNRVLLIDQKPEMADLFCEPFPNSSWLLPMDFPSRDQFNDFDQHFAQSYGNMLKYDGIDTSSEELSVSYVYLHLAHDSDNHDNLFFCDNDQIFLRKIPWLFLKTDNYFVPALFRIPFFREVLSQLFPNKETVFHHLGRYLFHPTNEVWGLITRYYQAYLAKANEKIGIQIRVFNTLTTPSQLVMDQILSCTLNENLLPEVDRLKILPAEDQAKNRVSKAVLITSLYSKYFENMKDMYRKHPTVTGEVIGIYQPSHEEHQKTEDNLHNMKAWAEMNLLSMCDVLITSAWSTFGYVAQGLAGIRPWVLYRIENRKAPDTACGQVMSMEPCFHSPPIHKCKAKTLYEDNSAILPYYIRHCEDVRRGLKLFNQ</sequence>
<organism evidence="1 2">
    <name type="scientific">Melia azedarach</name>
    <name type="common">Chinaberry tree</name>
    <dbReference type="NCBI Taxonomy" id="155640"/>
    <lineage>
        <taxon>Eukaryota</taxon>
        <taxon>Viridiplantae</taxon>
        <taxon>Streptophyta</taxon>
        <taxon>Embryophyta</taxon>
        <taxon>Tracheophyta</taxon>
        <taxon>Spermatophyta</taxon>
        <taxon>Magnoliopsida</taxon>
        <taxon>eudicotyledons</taxon>
        <taxon>Gunneridae</taxon>
        <taxon>Pentapetalae</taxon>
        <taxon>rosids</taxon>
        <taxon>malvids</taxon>
        <taxon>Sapindales</taxon>
        <taxon>Meliaceae</taxon>
        <taxon>Melia</taxon>
    </lineage>
</organism>
<accession>A0ACC1YB93</accession>
<reference evidence="1 2" key="1">
    <citation type="journal article" date="2023" name="Science">
        <title>Complex scaffold remodeling in plant triterpene biosynthesis.</title>
        <authorList>
            <person name="De La Pena R."/>
            <person name="Hodgson H."/>
            <person name="Liu J.C."/>
            <person name="Stephenson M.J."/>
            <person name="Martin A.C."/>
            <person name="Owen C."/>
            <person name="Harkess A."/>
            <person name="Leebens-Mack J."/>
            <person name="Jimenez L.E."/>
            <person name="Osbourn A."/>
            <person name="Sattely E.S."/>
        </authorList>
    </citation>
    <scope>NUCLEOTIDE SEQUENCE [LARGE SCALE GENOMIC DNA]</scope>
    <source>
        <strain evidence="2">cv. JPN11</strain>
        <tissue evidence="1">Leaf</tissue>
    </source>
</reference>
<evidence type="ECO:0000313" key="1">
    <source>
        <dbReference type="EMBL" id="KAJ4720488.1"/>
    </source>
</evidence>
<proteinExistence type="predicted"/>
<name>A0ACC1YB93_MELAZ</name>
<gene>
    <name evidence="1" type="ORF">OWV82_008312</name>
</gene>
<protein>
    <submittedName>
        <fullName evidence="1">Galactoside 2-alpha-L-fucosyltransferase</fullName>
    </submittedName>
</protein>
<evidence type="ECO:0000313" key="2">
    <source>
        <dbReference type="Proteomes" id="UP001164539"/>
    </source>
</evidence>
<dbReference type="EMBL" id="CM051397">
    <property type="protein sequence ID" value="KAJ4720488.1"/>
    <property type="molecule type" value="Genomic_DNA"/>
</dbReference>
<keyword evidence="2" id="KW-1185">Reference proteome</keyword>
<comment type="caution">
    <text evidence="1">The sequence shown here is derived from an EMBL/GenBank/DDBJ whole genome shotgun (WGS) entry which is preliminary data.</text>
</comment>